<dbReference type="PANTHER" id="PTHR22904:SF523">
    <property type="entry name" value="STRESS-INDUCED-PHOSPHOPROTEIN 1"/>
    <property type="match status" value="1"/>
</dbReference>
<dbReference type="RefSeq" id="WP_127027856.1">
    <property type="nucleotide sequence ID" value="NZ_RYFG02000111.1"/>
</dbReference>
<evidence type="ECO:0000256" key="3">
    <source>
        <dbReference type="PROSITE-ProRule" id="PRU00339"/>
    </source>
</evidence>
<dbReference type="PANTHER" id="PTHR22904">
    <property type="entry name" value="TPR REPEAT CONTAINING PROTEIN"/>
    <property type="match status" value="1"/>
</dbReference>
<dbReference type="SUPFAM" id="SSF48452">
    <property type="entry name" value="TPR-like"/>
    <property type="match status" value="1"/>
</dbReference>
<proteinExistence type="predicted"/>
<dbReference type="InterPro" id="IPR019734">
    <property type="entry name" value="TPR_rpt"/>
</dbReference>
<dbReference type="PROSITE" id="PS50005">
    <property type="entry name" value="TPR"/>
    <property type="match status" value="1"/>
</dbReference>
<organism evidence="5 6">
    <name type="scientific">Candidatus Methylobacter oryzae</name>
    <dbReference type="NCBI Taxonomy" id="2497749"/>
    <lineage>
        <taxon>Bacteria</taxon>
        <taxon>Pseudomonadati</taxon>
        <taxon>Pseudomonadota</taxon>
        <taxon>Gammaproteobacteria</taxon>
        <taxon>Methylococcales</taxon>
        <taxon>Methylococcaceae</taxon>
        <taxon>Methylobacter</taxon>
    </lineage>
</organism>
<evidence type="ECO:0000313" key="6">
    <source>
        <dbReference type="Proteomes" id="UP000733744"/>
    </source>
</evidence>
<reference evidence="5 6" key="1">
    <citation type="journal article" date="2019" name="Antonie Van Leeuwenhoek">
        <title>Description of 'Ca. Methylobacter oryzae' KRF1, a novel species from the environmentally important Methylobacter clade 2.</title>
        <authorList>
            <person name="Khatri K."/>
            <person name="Mohite J.A."/>
            <person name="Pandit P.S."/>
            <person name="Bahulikar R."/>
            <person name="Rahalkar M.C."/>
        </authorList>
    </citation>
    <scope>NUCLEOTIDE SEQUENCE [LARGE SCALE GENOMIC DNA]</scope>
    <source>
        <strain evidence="5 6">KRF1</strain>
    </source>
</reference>
<dbReference type="Proteomes" id="UP000733744">
    <property type="component" value="Unassembled WGS sequence"/>
</dbReference>
<dbReference type="Gene3D" id="1.25.40.10">
    <property type="entry name" value="Tetratricopeptide repeat domain"/>
    <property type="match status" value="1"/>
</dbReference>
<keyword evidence="6" id="KW-1185">Reference proteome</keyword>
<accession>A0ABY3C754</accession>
<comment type="caution">
    <text evidence="5">The sequence shown here is derived from an EMBL/GenBank/DDBJ whole genome shotgun (WGS) entry which is preliminary data.</text>
</comment>
<name>A0ABY3C754_9GAMM</name>
<evidence type="ECO:0000256" key="2">
    <source>
        <dbReference type="ARBA" id="ARBA00022803"/>
    </source>
</evidence>
<dbReference type="EMBL" id="RYFG02000111">
    <property type="protein sequence ID" value="TRW91482.1"/>
    <property type="molecule type" value="Genomic_DNA"/>
</dbReference>
<evidence type="ECO:0000256" key="4">
    <source>
        <dbReference type="SAM" id="SignalP"/>
    </source>
</evidence>
<dbReference type="InterPro" id="IPR011990">
    <property type="entry name" value="TPR-like_helical_dom_sf"/>
</dbReference>
<protein>
    <submittedName>
        <fullName evidence="5">Tetratricopeptide repeat protein</fullName>
    </submittedName>
</protein>
<keyword evidence="1" id="KW-0677">Repeat</keyword>
<feature type="signal peptide" evidence="4">
    <location>
        <begin position="1"/>
        <end position="22"/>
    </location>
</feature>
<evidence type="ECO:0000256" key="1">
    <source>
        <dbReference type="ARBA" id="ARBA00022737"/>
    </source>
</evidence>
<dbReference type="SMART" id="SM00028">
    <property type="entry name" value="TPR"/>
    <property type="match status" value="3"/>
</dbReference>
<feature type="chain" id="PRO_5045582123" evidence="4">
    <location>
        <begin position="23"/>
        <end position="395"/>
    </location>
</feature>
<keyword evidence="4" id="KW-0732">Signal</keyword>
<sequence>MKKHLFTLTTSALLSYAMTVQADSAVNVQILSATIKDQKIDNATVILQKNGEQSVTAHTNAQGQAVINSNIGDDSGALLIVKKENFSDLVVKCPCAGMTYAISPVMRNLDGMRVVLNWGENPNDLDSHVVYPNNHVYFEHMKGTDAMLDVDDTSSFGPETITIERKHDGERYIYAVHNYSDRSNPNSNVLSASQAKVFVYVGQTLIKTYYVPQNQAGNLWVVFAVTEAGDIQDFNTIKGVTSEKRLQTEEFQGVANNTSVATVDYSADAKAKAKDLNTKGEQAYHAKNYDEAIRNYKAAIELDGSYGQAYSNLGLAFQKANNVSEALWANRKAIALASGPTAATVRAGTHFNNGRIYEDAKQWDDALREYQYAKTEKSNPVYDKAIARVKKQGAK</sequence>
<feature type="repeat" description="TPR" evidence="3">
    <location>
        <begin position="273"/>
        <end position="306"/>
    </location>
</feature>
<dbReference type="Pfam" id="PF13414">
    <property type="entry name" value="TPR_11"/>
    <property type="match status" value="1"/>
</dbReference>
<evidence type="ECO:0000313" key="5">
    <source>
        <dbReference type="EMBL" id="TRW91482.1"/>
    </source>
</evidence>
<keyword evidence="2 3" id="KW-0802">TPR repeat</keyword>
<gene>
    <name evidence="5" type="ORF">EKO24_016335</name>
</gene>